<dbReference type="Gene3D" id="3.10.450.50">
    <property type="match status" value="1"/>
</dbReference>
<accession>A0A560HHM6</accession>
<comment type="caution">
    <text evidence="2">The sequence shown here is derived from an EMBL/GenBank/DDBJ whole genome shotgun (WGS) entry which is preliminary data.</text>
</comment>
<proteinExistence type="predicted"/>
<reference evidence="2 3" key="1">
    <citation type="submission" date="2019-06" db="EMBL/GenBank/DDBJ databases">
        <title>Genomic Encyclopedia of Type Strains, Phase IV (KMG-V): Genome sequencing to study the core and pangenomes of soil and plant-associated prokaryotes.</title>
        <authorList>
            <person name="Whitman W."/>
        </authorList>
    </citation>
    <scope>NUCLEOTIDE SEQUENCE [LARGE SCALE GENOMIC DNA]</scope>
    <source>
        <strain evidence="2 3">BR 11622</strain>
    </source>
</reference>
<protein>
    <submittedName>
        <fullName evidence="2">SEC-C motif-containing protein</fullName>
    </submittedName>
</protein>
<dbReference type="EMBL" id="VITR01000002">
    <property type="protein sequence ID" value="TWB45491.1"/>
    <property type="molecule type" value="Genomic_DNA"/>
</dbReference>
<evidence type="ECO:0000313" key="2">
    <source>
        <dbReference type="EMBL" id="TWB45491.1"/>
    </source>
</evidence>
<name>A0A560HHM6_9PROT</name>
<evidence type="ECO:0000256" key="1">
    <source>
        <dbReference type="SAM" id="MobiDB-lite"/>
    </source>
</evidence>
<dbReference type="OrthoDB" id="8250473at2"/>
<dbReference type="SUPFAM" id="SSF103642">
    <property type="entry name" value="Sec-C motif"/>
    <property type="match status" value="1"/>
</dbReference>
<dbReference type="Proteomes" id="UP000315751">
    <property type="component" value="Unassembled WGS sequence"/>
</dbReference>
<dbReference type="Pfam" id="PF02810">
    <property type="entry name" value="SEC-C"/>
    <property type="match status" value="1"/>
</dbReference>
<dbReference type="RefSeq" id="WP_145729875.1">
    <property type="nucleotide sequence ID" value="NZ_VITR01000002.1"/>
</dbReference>
<gene>
    <name evidence="2" type="ORF">FBZ90_102449</name>
</gene>
<keyword evidence="3" id="KW-1185">Reference proteome</keyword>
<sequence>MTLVLSLLNDEQCIQISDRRLTYRHGTLTDEENKAIALVTSDARLSVSFSGLATAGRFSTREWILDSLFDLSPPDYKAELIIKRLALKATELFEKNNHIRRLDPATKRLSISFCGYHYGIDPPLAVTAAISNFSFRPDGQILPIASREFITSFTEERRPAQKVPALIQRIGQWTAMERAEELRLLSMLERHASRNAIIREVYNIFMRIAGADLSNGTIGKQLNVVIIPRNPSEMITSDYYSSINKQETYMPDLIVVTSDKNKSVISGLSVKPEDPKSRPISVPRTKPNSRCPCNSGLKYKKCHGRNR</sequence>
<dbReference type="InterPro" id="IPR004027">
    <property type="entry name" value="SEC_C_motif"/>
</dbReference>
<dbReference type="AlphaFoldDB" id="A0A560HHM6"/>
<feature type="region of interest" description="Disordered" evidence="1">
    <location>
        <begin position="265"/>
        <end position="289"/>
    </location>
</feature>
<organism evidence="2 3">
    <name type="scientific">Nitrospirillum amazonense</name>
    <dbReference type="NCBI Taxonomy" id="28077"/>
    <lineage>
        <taxon>Bacteria</taxon>
        <taxon>Pseudomonadati</taxon>
        <taxon>Pseudomonadota</taxon>
        <taxon>Alphaproteobacteria</taxon>
        <taxon>Rhodospirillales</taxon>
        <taxon>Azospirillaceae</taxon>
        <taxon>Nitrospirillum</taxon>
    </lineage>
</organism>
<evidence type="ECO:0000313" key="3">
    <source>
        <dbReference type="Proteomes" id="UP000315751"/>
    </source>
</evidence>